<evidence type="ECO:0000313" key="9">
    <source>
        <dbReference type="EMBL" id="EGG28874.1"/>
    </source>
</evidence>
<dbReference type="InterPro" id="IPR002125">
    <property type="entry name" value="CMP_dCMP_dom"/>
</dbReference>
<comment type="cofactor">
    <cofactor evidence="8">
        <name>Zn(2+)</name>
        <dbReference type="ChEBI" id="CHEBI:29105"/>
    </cofactor>
    <text evidence="8">Binds 1 zinc ion per subunit.</text>
</comment>
<reference evidence="9 10" key="1">
    <citation type="journal article" date="2011" name="J. Bacteriol.">
        <title>Genome sequence of strain IMCC3088, a proteorhodopsin-containing marine bacterium belonging to the OM60/NOR5 clade.</title>
        <authorList>
            <person name="Jang Y."/>
            <person name="Oh H.M."/>
            <person name="Kang I."/>
            <person name="Lee K."/>
            <person name="Yang S.J."/>
            <person name="Cho J.C."/>
        </authorList>
    </citation>
    <scope>NUCLEOTIDE SEQUENCE [LARGE SCALE GENOMIC DNA]</scope>
    <source>
        <strain evidence="9 10">IMCC3088</strain>
    </source>
</reference>
<comment type="catalytic activity">
    <reaction evidence="7 8">
        <text>adenosine(34) in tRNA + H2O + H(+) = inosine(34) in tRNA + NH4(+)</text>
        <dbReference type="Rhea" id="RHEA:43168"/>
        <dbReference type="Rhea" id="RHEA-COMP:10373"/>
        <dbReference type="Rhea" id="RHEA-COMP:10374"/>
        <dbReference type="ChEBI" id="CHEBI:15377"/>
        <dbReference type="ChEBI" id="CHEBI:15378"/>
        <dbReference type="ChEBI" id="CHEBI:28938"/>
        <dbReference type="ChEBI" id="CHEBI:74411"/>
        <dbReference type="ChEBI" id="CHEBI:82852"/>
        <dbReference type="EC" id="3.5.4.33"/>
    </reaction>
</comment>
<evidence type="ECO:0000256" key="5">
    <source>
        <dbReference type="ARBA" id="ARBA00022801"/>
    </source>
</evidence>
<comment type="similarity">
    <text evidence="1">Belongs to the cytidine and deoxycytidylate deaminase family. ADAT2 subfamily.</text>
</comment>
<evidence type="ECO:0000256" key="2">
    <source>
        <dbReference type="ARBA" id="ARBA00011738"/>
    </source>
</evidence>
<evidence type="ECO:0000256" key="8">
    <source>
        <dbReference type="HAMAP-Rule" id="MF_00972"/>
    </source>
</evidence>
<dbReference type="PROSITE" id="PS51747">
    <property type="entry name" value="CYT_DCMP_DEAMINASES_2"/>
    <property type="match status" value="1"/>
</dbReference>
<dbReference type="CDD" id="cd01285">
    <property type="entry name" value="nucleoside_deaminase"/>
    <property type="match status" value="1"/>
</dbReference>
<keyword evidence="6 8" id="KW-0862">Zinc</keyword>
<dbReference type="eggNOG" id="COG0590">
    <property type="taxonomic scope" value="Bacteria"/>
</dbReference>
<feature type="binding site" evidence="8">
    <location>
        <position position="86"/>
    </location>
    <ligand>
        <name>Zn(2+)</name>
        <dbReference type="ChEBI" id="CHEBI:29105"/>
        <note>catalytic</note>
    </ligand>
</feature>
<evidence type="ECO:0000256" key="1">
    <source>
        <dbReference type="ARBA" id="ARBA00010669"/>
    </source>
</evidence>
<dbReference type="SUPFAM" id="SSF53927">
    <property type="entry name" value="Cytidine deaminase-like"/>
    <property type="match status" value="1"/>
</dbReference>
<keyword evidence="5 8" id="KW-0378">Hydrolase</keyword>
<keyword evidence="3 8" id="KW-0819">tRNA processing</keyword>
<dbReference type="NCBIfam" id="NF008113">
    <property type="entry name" value="PRK10860.1"/>
    <property type="match status" value="1"/>
</dbReference>
<evidence type="ECO:0000256" key="4">
    <source>
        <dbReference type="ARBA" id="ARBA00022723"/>
    </source>
</evidence>
<dbReference type="EC" id="3.5.4.33" evidence="8"/>
<dbReference type="Proteomes" id="UP000005615">
    <property type="component" value="Unassembled WGS sequence"/>
</dbReference>
<evidence type="ECO:0000256" key="3">
    <source>
        <dbReference type="ARBA" id="ARBA00022694"/>
    </source>
</evidence>
<dbReference type="HAMAP" id="MF_00972">
    <property type="entry name" value="tRNA_aden_deaminase"/>
    <property type="match status" value="1"/>
</dbReference>
<dbReference type="FunFam" id="3.40.140.10:FF:000005">
    <property type="entry name" value="tRNA-specific adenosine deaminase"/>
    <property type="match status" value="1"/>
</dbReference>
<protein>
    <recommendedName>
        <fullName evidence="8">tRNA-specific adenosine deaminase</fullName>
        <ecNumber evidence="8">3.5.4.33</ecNumber>
    </recommendedName>
</protein>
<dbReference type="GO" id="GO:0008270">
    <property type="term" value="F:zinc ion binding"/>
    <property type="evidence" value="ECO:0007669"/>
    <property type="project" value="UniProtKB-UniRule"/>
</dbReference>
<organism evidence="9 10">
    <name type="scientific">Aequoribacter fuscus</name>
    <dbReference type="NCBI Taxonomy" id="2518989"/>
    <lineage>
        <taxon>Bacteria</taxon>
        <taxon>Pseudomonadati</taxon>
        <taxon>Pseudomonadota</taxon>
        <taxon>Gammaproteobacteria</taxon>
        <taxon>Cellvibrionales</taxon>
        <taxon>Halieaceae</taxon>
        <taxon>Aequoribacter</taxon>
    </lineage>
</organism>
<evidence type="ECO:0000256" key="6">
    <source>
        <dbReference type="ARBA" id="ARBA00022833"/>
    </source>
</evidence>
<dbReference type="PROSITE" id="PS00903">
    <property type="entry name" value="CYT_DCMP_DEAMINASES_1"/>
    <property type="match status" value="1"/>
</dbReference>
<dbReference type="GO" id="GO:0002100">
    <property type="term" value="P:tRNA wobble adenosine to inosine editing"/>
    <property type="evidence" value="ECO:0007669"/>
    <property type="project" value="UniProtKB-UniRule"/>
</dbReference>
<dbReference type="Gene3D" id="3.40.140.10">
    <property type="entry name" value="Cytidine Deaminase, domain 2"/>
    <property type="match status" value="1"/>
</dbReference>
<comment type="subunit">
    <text evidence="2 8">Homodimer.</text>
</comment>
<comment type="caution">
    <text evidence="9">The sequence shown here is derived from an EMBL/GenBank/DDBJ whole genome shotgun (WGS) entry which is preliminary data.</text>
</comment>
<dbReference type="AlphaFoldDB" id="F3L468"/>
<keyword evidence="10" id="KW-1185">Reference proteome</keyword>
<gene>
    <name evidence="8" type="primary">tadA</name>
    <name evidence="9" type="ORF">IMCC3088_2471</name>
</gene>
<dbReference type="PANTHER" id="PTHR11079">
    <property type="entry name" value="CYTOSINE DEAMINASE FAMILY MEMBER"/>
    <property type="match status" value="1"/>
</dbReference>
<comment type="function">
    <text evidence="8">Catalyzes the deamination of adenosine to inosine at the wobble position 34 of tRNA(Arg2).</text>
</comment>
<evidence type="ECO:0000313" key="10">
    <source>
        <dbReference type="Proteomes" id="UP000005615"/>
    </source>
</evidence>
<proteinExistence type="inferred from homology"/>
<accession>F3L468</accession>
<dbReference type="InterPro" id="IPR016193">
    <property type="entry name" value="Cytidine_deaminase-like"/>
</dbReference>
<dbReference type="EMBL" id="AEIG01000077">
    <property type="protein sequence ID" value="EGG28874.1"/>
    <property type="molecule type" value="Genomic_DNA"/>
</dbReference>
<feature type="active site" description="Proton donor" evidence="8">
    <location>
        <position position="55"/>
    </location>
</feature>
<feature type="binding site" evidence="8">
    <location>
        <position position="83"/>
    </location>
    <ligand>
        <name>Zn(2+)</name>
        <dbReference type="ChEBI" id="CHEBI:29105"/>
        <note>catalytic</note>
    </ligand>
</feature>
<dbReference type="Pfam" id="PF00383">
    <property type="entry name" value="dCMP_cyt_deam_1"/>
    <property type="match status" value="1"/>
</dbReference>
<dbReference type="PANTHER" id="PTHR11079:SF202">
    <property type="entry name" value="TRNA-SPECIFIC ADENOSINE DEAMINASE"/>
    <property type="match status" value="1"/>
</dbReference>
<dbReference type="STRING" id="2518989.IMCC3088_2471"/>
<evidence type="ECO:0000256" key="7">
    <source>
        <dbReference type="ARBA" id="ARBA00048045"/>
    </source>
</evidence>
<sequence>MNEDEYWMRQALLQAEQAYACGEVPVGCVIVRDGSLIASGHNVVISSADPSAHAEIVALRHAGSRIGNYRLVDASLYVTLEPCLMCVGAMVHARVQRLIFAATEPKAGAVCSRCEALNFDHLNHRVQWQGGVMGQQSSELLSRFFKERRSLQKSARQSS</sequence>
<dbReference type="GO" id="GO:0052717">
    <property type="term" value="F:tRNA-specific adenosine-34 deaminase activity"/>
    <property type="evidence" value="ECO:0007669"/>
    <property type="project" value="UniProtKB-UniRule"/>
</dbReference>
<keyword evidence="4 8" id="KW-0479">Metal-binding</keyword>
<dbReference type="OrthoDB" id="9802676at2"/>
<dbReference type="InterPro" id="IPR016192">
    <property type="entry name" value="APOBEC/CMP_deaminase_Zn-bd"/>
</dbReference>
<dbReference type="InterPro" id="IPR028883">
    <property type="entry name" value="tRNA_aden_deaminase"/>
</dbReference>
<name>F3L468_9GAMM</name>
<feature type="binding site" evidence="8">
    <location>
        <position position="53"/>
    </location>
    <ligand>
        <name>Zn(2+)</name>
        <dbReference type="ChEBI" id="CHEBI:29105"/>
        <note>catalytic</note>
    </ligand>
</feature>
<dbReference type="RefSeq" id="WP_009576641.1">
    <property type="nucleotide sequence ID" value="NZ_AEIG01000077.1"/>
</dbReference>